<feature type="domain" description="Radical SAM core" evidence="9">
    <location>
        <begin position="180"/>
        <end position="403"/>
    </location>
</feature>
<dbReference type="Pfam" id="PF02310">
    <property type="entry name" value="B12-binding"/>
    <property type="match status" value="1"/>
</dbReference>
<evidence type="ECO:0000256" key="7">
    <source>
        <dbReference type="ARBA" id="ARBA00023014"/>
    </source>
</evidence>
<gene>
    <name evidence="10" type="ORF">MNBD_BACTEROID07-1962</name>
</gene>
<feature type="domain" description="B12-binding" evidence="8">
    <location>
        <begin position="9"/>
        <end position="135"/>
    </location>
</feature>
<evidence type="ECO:0000256" key="3">
    <source>
        <dbReference type="ARBA" id="ARBA00022679"/>
    </source>
</evidence>
<sequence length="533" mass="60768">MKVLLISPQGSNIYAKMKVGLPPLGLAYLAAVIRENGHSVKITDRAIEKKDFIPEDFLPFDVVGISADTPRYPEALEIAAVAKEAGKTVIMGGYHVTFLDKEALETGVTDIIVRGEAEEIIVNLLRALENGDDLHKVKGISFVENGKLVRTAVALPPKDLDAMPFPARDLLPMSKYTSLMAGLPVTNLITSRGCPFNCYFCSSSRFGGIKWRYRSAKSIVDEMEILYHDYGYRAFAFMDDNFTLSKRRVMEFADELEKRHMNDIIWWCFSRVDILIRNEDMVKRMAEAGAFQIFLGLESHNEGTLDDYGKNIGNKEQDQAIALLRKYGINIHGSFIVGDINETKEMALQTAKWVQKVNPRVAQFSILTPYPGTALYHDVEREGRFLHKNWKLYDALHATVKTDGMTPDEVQKVLIKDYRMAYLSKYRLFHPHKFSPEMSLKLKNLRAKHEKIKNRVNPISFFVTFWSEMQRTKPKKLMAKMEKENKKKRSLHVTDNVTKGIDLTVGDKETNLINGMYIDGNSRKEKPSKKQLI</sequence>
<dbReference type="InterPro" id="IPR006638">
    <property type="entry name" value="Elp3/MiaA/NifB-like_rSAM"/>
</dbReference>
<keyword evidence="7" id="KW-0411">Iron-sulfur</keyword>
<proteinExistence type="predicted"/>
<evidence type="ECO:0000259" key="9">
    <source>
        <dbReference type="PROSITE" id="PS51918"/>
    </source>
</evidence>
<organism evidence="10">
    <name type="scientific">hydrothermal vent metagenome</name>
    <dbReference type="NCBI Taxonomy" id="652676"/>
    <lineage>
        <taxon>unclassified sequences</taxon>
        <taxon>metagenomes</taxon>
        <taxon>ecological metagenomes</taxon>
    </lineage>
</organism>
<dbReference type="SUPFAM" id="SSF102114">
    <property type="entry name" value="Radical SAM enzymes"/>
    <property type="match status" value="1"/>
</dbReference>
<dbReference type="InterPro" id="IPR007197">
    <property type="entry name" value="rSAM"/>
</dbReference>
<reference evidence="10" key="1">
    <citation type="submission" date="2018-06" db="EMBL/GenBank/DDBJ databases">
        <authorList>
            <person name="Zhirakovskaya E."/>
        </authorList>
    </citation>
    <scope>NUCLEOTIDE SEQUENCE</scope>
</reference>
<dbReference type="InterPro" id="IPR034466">
    <property type="entry name" value="Methyltransferase_Class_B"/>
</dbReference>
<dbReference type="GO" id="GO:0005829">
    <property type="term" value="C:cytosol"/>
    <property type="evidence" value="ECO:0007669"/>
    <property type="project" value="TreeGrafter"/>
</dbReference>
<comment type="cofactor">
    <cofactor evidence="1">
        <name>[4Fe-4S] cluster</name>
        <dbReference type="ChEBI" id="CHEBI:49883"/>
    </cofactor>
</comment>
<evidence type="ECO:0000259" key="8">
    <source>
        <dbReference type="PROSITE" id="PS51332"/>
    </source>
</evidence>
<dbReference type="GO" id="GO:0031419">
    <property type="term" value="F:cobalamin binding"/>
    <property type="evidence" value="ECO:0007669"/>
    <property type="project" value="InterPro"/>
</dbReference>
<accession>A0A3B0UXX9</accession>
<dbReference type="Pfam" id="PF04055">
    <property type="entry name" value="Radical_SAM"/>
    <property type="match status" value="1"/>
</dbReference>
<dbReference type="PANTHER" id="PTHR43409:SF7">
    <property type="entry name" value="BLL1977 PROTEIN"/>
    <property type="match status" value="1"/>
</dbReference>
<dbReference type="Gene3D" id="3.40.50.280">
    <property type="entry name" value="Cobalamin-binding domain"/>
    <property type="match status" value="1"/>
</dbReference>
<dbReference type="CDD" id="cd02068">
    <property type="entry name" value="radical_SAM_B12_BD"/>
    <property type="match status" value="1"/>
</dbReference>
<dbReference type="InterPro" id="IPR006158">
    <property type="entry name" value="Cobalamin-bd"/>
</dbReference>
<keyword evidence="5" id="KW-0479">Metal-binding</keyword>
<protein>
    <submittedName>
        <fullName evidence="10">Radical SAM domain protein</fullName>
    </submittedName>
</protein>
<dbReference type="PROSITE" id="PS51918">
    <property type="entry name" value="RADICAL_SAM"/>
    <property type="match status" value="1"/>
</dbReference>
<dbReference type="CDD" id="cd01335">
    <property type="entry name" value="Radical_SAM"/>
    <property type="match status" value="1"/>
</dbReference>
<dbReference type="InterPro" id="IPR058240">
    <property type="entry name" value="rSAM_sf"/>
</dbReference>
<dbReference type="SFLD" id="SFLDG01082">
    <property type="entry name" value="B12-binding_domain_containing"/>
    <property type="match status" value="1"/>
</dbReference>
<dbReference type="SFLD" id="SFLDS00029">
    <property type="entry name" value="Radical_SAM"/>
    <property type="match status" value="1"/>
</dbReference>
<dbReference type="GO" id="GO:0046872">
    <property type="term" value="F:metal ion binding"/>
    <property type="evidence" value="ECO:0007669"/>
    <property type="project" value="UniProtKB-KW"/>
</dbReference>
<keyword evidence="2" id="KW-0489">Methyltransferase</keyword>
<dbReference type="GO" id="GO:0003824">
    <property type="term" value="F:catalytic activity"/>
    <property type="evidence" value="ECO:0007669"/>
    <property type="project" value="InterPro"/>
</dbReference>
<dbReference type="PANTHER" id="PTHR43409">
    <property type="entry name" value="ANAEROBIC MAGNESIUM-PROTOPORPHYRIN IX MONOMETHYL ESTER CYCLASE-RELATED"/>
    <property type="match status" value="1"/>
</dbReference>
<dbReference type="PROSITE" id="PS51332">
    <property type="entry name" value="B12_BINDING"/>
    <property type="match status" value="1"/>
</dbReference>
<evidence type="ECO:0000313" key="10">
    <source>
        <dbReference type="EMBL" id="VAW30337.1"/>
    </source>
</evidence>
<evidence type="ECO:0000256" key="6">
    <source>
        <dbReference type="ARBA" id="ARBA00023004"/>
    </source>
</evidence>
<evidence type="ECO:0000256" key="4">
    <source>
        <dbReference type="ARBA" id="ARBA00022691"/>
    </source>
</evidence>
<dbReference type="InterPro" id="IPR051198">
    <property type="entry name" value="BchE-like"/>
</dbReference>
<dbReference type="SMART" id="SM00729">
    <property type="entry name" value="Elp3"/>
    <property type="match status" value="1"/>
</dbReference>
<evidence type="ECO:0000256" key="2">
    <source>
        <dbReference type="ARBA" id="ARBA00022603"/>
    </source>
</evidence>
<dbReference type="EMBL" id="UOET01000502">
    <property type="protein sequence ID" value="VAW30337.1"/>
    <property type="molecule type" value="Genomic_DNA"/>
</dbReference>
<keyword evidence="6" id="KW-0408">Iron</keyword>
<dbReference type="InterPro" id="IPR023404">
    <property type="entry name" value="rSAM_horseshoe"/>
</dbReference>
<keyword evidence="3" id="KW-0808">Transferase</keyword>
<evidence type="ECO:0000256" key="1">
    <source>
        <dbReference type="ARBA" id="ARBA00001966"/>
    </source>
</evidence>
<dbReference type="Gene3D" id="3.80.30.20">
    <property type="entry name" value="tm_1862 like domain"/>
    <property type="match status" value="1"/>
</dbReference>
<dbReference type="AlphaFoldDB" id="A0A3B0UXX9"/>
<dbReference type="SFLD" id="SFLDG01123">
    <property type="entry name" value="methyltransferase_(Class_B)"/>
    <property type="match status" value="1"/>
</dbReference>
<keyword evidence="4" id="KW-0949">S-adenosyl-L-methionine</keyword>
<evidence type="ECO:0000256" key="5">
    <source>
        <dbReference type="ARBA" id="ARBA00022723"/>
    </source>
</evidence>
<dbReference type="GO" id="GO:0051539">
    <property type="term" value="F:4 iron, 4 sulfur cluster binding"/>
    <property type="evidence" value="ECO:0007669"/>
    <property type="project" value="UniProtKB-KW"/>
</dbReference>
<name>A0A3B0UXX9_9ZZZZ</name>